<gene>
    <name evidence="1" type="ORF">MM415A00828_0016</name>
    <name evidence="2" type="ORF">MM415B04605_0003</name>
    <name evidence="3" type="ORF">TM448B01616_0013</name>
</gene>
<reference evidence="1" key="1">
    <citation type="submission" date="2020-03" db="EMBL/GenBank/DDBJ databases">
        <title>The deep terrestrial virosphere.</title>
        <authorList>
            <person name="Holmfeldt K."/>
            <person name="Nilsson E."/>
            <person name="Simone D."/>
            <person name="Lopez-Fernandez M."/>
            <person name="Wu X."/>
            <person name="de Brujin I."/>
            <person name="Lundin D."/>
            <person name="Andersson A."/>
            <person name="Bertilsson S."/>
            <person name="Dopson M."/>
        </authorList>
    </citation>
    <scope>NUCLEOTIDE SEQUENCE</scope>
    <source>
        <strain evidence="1">MM415A00828</strain>
        <strain evidence="2">MM415B04605</strain>
        <strain evidence="3">TM448B01616</strain>
    </source>
</reference>
<evidence type="ECO:0000313" key="3">
    <source>
        <dbReference type="EMBL" id="QJH99533.1"/>
    </source>
</evidence>
<organism evidence="1">
    <name type="scientific">viral metagenome</name>
    <dbReference type="NCBI Taxonomy" id="1070528"/>
    <lineage>
        <taxon>unclassified sequences</taxon>
        <taxon>metagenomes</taxon>
        <taxon>organismal metagenomes</taxon>
    </lineage>
</organism>
<protein>
    <submittedName>
        <fullName evidence="1">Uncharacterized protein</fullName>
    </submittedName>
</protein>
<dbReference type="EMBL" id="MT144795">
    <property type="protein sequence ID" value="QJH99533.1"/>
    <property type="molecule type" value="Genomic_DNA"/>
</dbReference>
<proteinExistence type="predicted"/>
<evidence type="ECO:0000313" key="2">
    <source>
        <dbReference type="EMBL" id="QJA92535.1"/>
    </source>
</evidence>
<name>A0A6M3KDS6_9ZZZZ</name>
<dbReference type="EMBL" id="MT142395">
    <property type="protein sequence ID" value="QJA79794.1"/>
    <property type="molecule type" value="Genomic_DNA"/>
</dbReference>
<dbReference type="EMBL" id="MT143075">
    <property type="protein sequence ID" value="QJA92535.1"/>
    <property type="molecule type" value="Genomic_DNA"/>
</dbReference>
<evidence type="ECO:0000313" key="1">
    <source>
        <dbReference type="EMBL" id="QJA79794.1"/>
    </source>
</evidence>
<dbReference type="AlphaFoldDB" id="A0A6M3KDS6"/>
<sequence length="50" mass="5784">MDKKLEEYTNRILEIVGDYFKPKDGNMSMEEITNFMVDLKTAIGKVLEGK</sequence>
<accession>A0A6M3KDS6</accession>